<feature type="domain" description="SHOCT" evidence="2">
    <location>
        <begin position="55"/>
        <end position="78"/>
    </location>
</feature>
<accession>A0ABV1F7M8</accession>
<dbReference type="InterPro" id="IPR018649">
    <property type="entry name" value="SHOCT"/>
</dbReference>
<keyword evidence="1" id="KW-1133">Transmembrane helix</keyword>
<proteinExistence type="predicted"/>
<gene>
    <name evidence="3" type="ORF">WMO63_23200</name>
</gene>
<evidence type="ECO:0000313" key="3">
    <source>
        <dbReference type="EMBL" id="MEQ2468563.1"/>
    </source>
</evidence>
<dbReference type="Proteomes" id="UP001465426">
    <property type="component" value="Unassembled WGS sequence"/>
</dbReference>
<protein>
    <submittedName>
        <fullName evidence="3">SHOCT domain-containing protein</fullName>
    </submittedName>
</protein>
<keyword evidence="1" id="KW-0812">Transmembrane</keyword>
<evidence type="ECO:0000259" key="2">
    <source>
        <dbReference type="Pfam" id="PF09851"/>
    </source>
</evidence>
<dbReference type="Pfam" id="PF09851">
    <property type="entry name" value="SHOCT"/>
    <property type="match status" value="1"/>
</dbReference>
<keyword evidence="1" id="KW-0472">Membrane</keyword>
<dbReference type="RefSeq" id="WP_031538410.1">
    <property type="nucleotide sequence ID" value="NZ_JBBMFN010000117.1"/>
</dbReference>
<organism evidence="3 4">
    <name type="scientific">Niallia hominis</name>
    <dbReference type="NCBI Taxonomy" id="3133173"/>
    <lineage>
        <taxon>Bacteria</taxon>
        <taxon>Bacillati</taxon>
        <taxon>Bacillota</taxon>
        <taxon>Bacilli</taxon>
        <taxon>Bacillales</taxon>
        <taxon>Bacillaceae</taxon>
        <taxon>Niallia</taxon>
    </lineage>
</organism>
<keyword evidence="4" id="KW-1185">Reference proteome</keyword>
<reference evidence="3 4" key="1">
    <citation type="submission" date="2024-03" db="EMBL/GenBank/DDBJ databases">
        <title>Human intestinal bacterial collection.</title>
        <authorList>
            <person name="Pauvert C."/>
            <person name="Hitch T.C.A."/>
            <person name="Clavel T."/>
        </authorList>
    </citation>
    <scope>NUCLEOTIDE SEQUENCE [LARGE SCALE GENOMIC DNA]</scope>
    <source>
        <strain evidence="3 4">CLA-SR-H024</strain>
    </source>
</reference>
<name>A0ABV1F7M8_9BACI</name>
<evidence type="ECO:0000256" key="1">
    <source>
        <dbReference type="SAM" id="Phobius"/>
    </source>
</evidence>
<dbReference type="EMBL" id="JBBMFN010000117">
    <property type="protein sequence ID" value="MEQ2468563.1"/>
    <property type="molecule type" value="Genomic_DNA"/>
</dbReference>
<sequence>MMGPGYFGGFGMGGGSFMMIIVILVIGVLLYLAYNHKNTGNGNMMAVQPAHNLEAFEIAKSRLASGEITVEEFEQIKKYLL</sequence>
<evidence type="ECO:0000313" key="4">
    <source>
        <dbReference type="Proteomes" id="UP001465426"/>
    </source>
</evidence>
<comment type="caution">
    <text evidence="3">The sequence shown here is derived from an EMBL/GenBank/DDBJ whole genome shotgun (WGS) entry which is preliminary data.</text>
</comment>
<feature type="transmembrane region" description="Helical" evidence="1">
    <location>
        <begin position="6"/>
        <end position="34"/>
    </location>
</feature>